<dbReference type="PANTHER" id="PTHR31299">
    <property type="entry name" value="ESTERASE, PUTATIVE (AFU_ORTHOLOGUE AFUA_1G05850)-RELATED"/>
    <property type="match status" value="1"/>
</dbReference>
<sequence>MAAGSGSRRTARLTACLLSLCLLQLTGCGGGAGPDRAAPPPTTPPQQSDGQLVDLTQSRLLSDAELRTLPFPSTLIAPAPGELEWLRSSQHPLRSLVYDRDFSDLEFMGSLLSGKRIVQLGESSHLTREFNQAKVRLIKYLHEKQGFNVIAFESSIIGCWLQDEALRQGQAGDSCVFGVWRTKEVAELFRYIQSTQSSEHPLRLAGFDVQYSSVKNDEPEPVLAWLAPVLNAADPQQFAGIEAPVRKAITLAKAGLDCAQQSPGQACSAFDDEYPKNAAELDALASRWQPYIDQSPEAVRRARLMAGLTIRNLRDRLDFIRTFISEPNLDTVRDGFMASNIKRLATDIYPQEKLIVWAHNAHVSRARLLAVNPGSGRHMGNFLAEDWGQQLYTVGLYMLRGETYDLARKVITVPSTFPFESMERYLASLRLAAVFLPLDAAGHGGLNSAWQRRAINAYVWGSSASQEVLTDNYDALLVIDRTSLPEALN</sequence>
<evidence type="ECO:0000256" key="1">
    <source>
        <dbReference type="SAM" id="SignalP"/>
    </source>
</evidence>
<evidence type="ECO:0000313" key="2">
    <source>
        <dbReference type="EMBL" id="MDT9001955.1"/>
    </source>
</evidence>
<keyword evidence="3" id="KW-1185">Reference proteome</keyword>
<proteinExistence type="predicted"/>
<dbReference type="Gene3D" id="3.30.1870.10">
    <property type="entry name" value="EreA-like, domain 2"/>
    <property type="match status" value="1"/>
</dbReference>
<protein>
    <submittedName>
        <fullName evidence="2">Erythromycin esterase family protein</fullName>
    </submittedName>
</protein>
<evidence type="ECO:0000313" key="3">
    <source>
        <dbReference type="Proteomes" id="UP001246372"/>
    </source>
</evidence>
<dbReference type="RefSeq" id="WP_315652841.1">
    <property type="nucleotide sequence ID" value="NZ_JAVXZY010000012.1"/>
</dbReference>
<accession>A0ABU3PHQ1</accession>
<name>A0ABU3PHQ1_9BURK</name>
<reference evidence="2" key="1">
    <citation type="submission" date="2023-09" db="EMBL/GenBank/DDBJ databases">
        <title>Paucibacter sp. APW11 Genome sequencing and assembly.</title>
        <authorList>
            <person name="Kim I."/>
        </authorList>
    </citation>
    <scope>NUCLEOTIDE SEQUENCE</scope>
    <source>
        <strain evidence="2">APW11</strain>
    </source>
</reference>
<dbReference type="InterPro" id="IPR052036">
    <property type="entry name" value="Hydrolase/PRTase-associated"/>
</dbReference>
<feature type="signal peptide" evidence="1">
    <location>
        <begin position="1"/>
        <end position="37"/>
    </location>
</feature>
<dbReference type="CDD" id="cd14728">
    <property type="entry name" value="Ere-like"/>
    <property type="match status" value="1"/>
</dbReference>
<organism evidence="2 3">
    <name type="scientific">Roseateles aquae</name>
    <dbReference type="NCBI Taxonomy" id="3077235"/>
    <lineage>
        <taxon>Bacteria</taxon>
        <taxon>Pseudomonadati</taxon>
        <taxon>Pseudomonadota</taxon>
        <taxon>Betaproteobacteria</taxon>
        <taxon>Burkholderiales</taxon>
        <taxon>Sphaerotilaceae</taxon>
        <taxon>Roseateles</taxon>
    </lineage>
</organism>
<keyword evidence="1" id="KW-0732">Signal</keyword>
<dbReference type="SUPFAM" id="SSF159501">
    <property type="entry name" value="EreA/ChaN-like"/>
    <property type="match status" value="1"/>
</dbReference>
<comment type="caution">
    <text evidence="2">The sequence shown here is derived from an EMBL/GenBank/DDBJ whole genome shotgun (WGS) entry which is preliminary data.</text>
</comment>
<dbReference type="Gene3D" id="1.20.1440.30">
    <property type="entry name" value="Biosynthetic Protein domain"/>
    <property type="match status" value="1"/>
</dbReference>
<dbReference type="Proteomes" id="UP001246372">
    <property type="component" value="Unassembled WGS sequence"/>
</dbReference>
<dbReference type="Gene3D" id="3.40.1660.10">
    <property type="entry name" value="EreA-like (biosynthetic domain)"/>
    <property type="match status" value="1"/>
</dbReference>
<dbReference type="InterPro" id="IPR007815">
    <property type="entry name" value="Emycin_Estase"/>
</dbReference>
<feature type="chain" id="PRO_5047297951" evidence="1">
    <location>
        <begin position="38"/>
        <end position="489"/>
    </location>
</feature>
<dbReference type="EMBL" id="JAVXZY010000012">
    <property type="protein sequence ID" value="MDT9001955.1"/>
    <property type="molecule type" value="Genomic_DNA"/>
</dbReference>
<gene>
    <name evidence="2" type="ORF">RQP53_21945</name>
</gene>
<dbReference type="PANTHER" id="PTHR31299:SF0">
    <property type="entry name" value="ESTERASE, PUTATIVE (AFU_ORTHOLOGUE AFUA_1G05850)-RELATED"/>
    <property type="match status" value="1"/>
</dbReference>
<dbReference type="Pfam" id="PF05139">
    <property type="entry name" value="Erythro_esteras"/>
    <property type="match status" value="1"/>
</dbReference>